<evidence type="ECO:0000313" key="1">
    <source>
        <dbReference type="EMBL" id="GAF72082.1"/>
    </source>
</evidence>
<organism evidence="1">
    <name type="scientific">marine sediment metagenome</name>
    <dbReference type="NCBI Taxonomy" id="412755"/>
    <lineage>
        <taxon>unclassified sequences</taxon>
        <taxon>metagenomes</taxon>
        <taxon>ecological metagenomes</taxon>
    </lineage>
</organism>
<accession>X0S829</accession>
<sequence length="246" mass="26359">MVSILQRPGDDFSYAAMKQYAAYANTFTHASGTLAIDSTTTQIKTAGGQVATMNGQILKAVIAASTGLNLATEHREQAKAAWADGSSYSLGSIAWNDGIRYRCITAHTAEDDITATTTVNEPGHSDNWAAYWEKAPHAAVYAGNASSGAGGELTSKWERWYMVTAESDGSLGMWEAGDEVLGTAVLKVPQFDPKMYVVCGFIHIDNQLSSTFTIGSGSLSSTTETYINQIGPVWPHPDNFAASWEQ</sequence>
<dbReference type="Gene3D" id="2.10.10.20">
    <property type="entry name" value="Carbohydrate-binding module superfamily 5/12"/>
    <property type="match status" value="1"/>
</dbReference>
<comment type="caution">
    <text evidence="1">The sequence shown here is derived from an EMBL/GenBank/DDBJ whole genome shotgun (WGS) entry which is preliminary data.</text>
</comment>
<gene>
    <name evidence="1" type="ORF">S01H1_10492</name>
</gene>
<protein>
    <submittedName>
        <fullName evidence="1">Uncharacterized protein</fullName>
    </submittedName>
</protein>
<proteinExistence type="predicted"/>
<dbReference type="AlphaFoldDB" id="X0S829"/>
<name>X0S829_9ZZZZ</name>
<reference evidence="1" key="1">
    <citation type="journal article" date="2014" name="Front. Microbiol.">
        <title>High frequency of phylogenetically diverse reductive dehalogenase-homologous genes in deep subseafloor sedimentary metagenomes.</title>
        <authorList>
            <person name="Kawai M."/>
            <person name="Futagami T."/>
            <person name="Toyoda A."/>
            <person name="Takaki Y."/>
            <person name="Nishi S."/>
            <person name="Hori S."/>
            <person name="Arai W."/>
            <person name="Tsubouchi T."/>
            <person name="Morono Y."/>
            <person name="Uchiyama I."/>
            <person name="Ito T."/>
            <person name="Fujiyama A."/>
            <person name="Inagaki F."/>
            <person name="Takami H."/>
        </authorList>
    </citation>
    <scope>NUCLEOTIDE SEQUENCE</scope>
    <source>
        <strain evidence="1">Expedition CK06-06</strain>
    </source>
</reference>
<dbReference type="EMBL" id="BARS01005352">
    <property type="protein sequence ID" value="GAF72082.1"/>
    <property type="molecule type" value="Genomic_DNA"/>
</dbReference>